<evidence type="ECO:0000259" key="7">
    <source>
        <dbReference type="Pfam" id="PF08016"/>
    </source>
</evidence>
<proteinExistence type="inferred from homology"/>
<dbReference type="AlphaFoldDB" id="R7U4X1"/>
<dbReference type="Proteomes" id="UP000014760">
    <property type="component" value="Unassembled WGS sequence"/>
</dbReference>
<evidence type="ECO:0000256" key="2">
    <source>
        <dbReference type="ARBA" id="ARBA00007200"/>
    </source>
</evidence>
<dbReference type="GO" id="GO:0005262">
    <property type="term" value="F:calcium channel activity"/>
    <property type="evidence" value="ECO:0007669"/>
    <property type="project" value="TreeGrafter"/>
</dbReference>
<dbReference type="Pfam" id="PF08016">
    <property type="entry name" value="PKD_channel"/>
    <property type="match status" value="1"/>
</dbReference>
<name>R7U4X1_CAPTE</name>
<dbReference type="GO" id="GO:0016020">
    <property type="term" value="C:membrane"/>
    <property type="evidence" value="ECO:0007669"/>
    <property type="project" value="UniProtKB-SubCell"/>
</dbReference>
<gene>
    <name evidence="8" type="ORF">CAPTEDRAFT_212412</name>
</gene>
<dbReference type="PANTHER" id="PTHR10877:SF194">
    <property type="entry name" value="LOCATION OF VULVA DEFECTIVE 1"/>
    <property type="match status" value="1"/>
</dbReference>
<keyword evidence="4 6" id="KW-1133">Transmembrane helix</keyword>
<evidence type="ECO:0000256" key="3">
    <source>
        <dbReference type="ARBA" id="ARBA00022692"/>
    </source>
</evidence>
<evidence type="ECO:0000256" key="5">
    <source>
        <dbReference type="ARBA" id="ARBA00023136"/>
    </source>
</evidence>
<comment type="subcellular location">
    <subcellularLocation>
        <location evidence="1">Membrane</location>
        <topology evidence="1">Multi-pass membrane protein</topology>
    </subcellularLocation>
</comment>
<dbReference type="EMBL" id="KB308178">
    <property type="protein sequence ID" value="ELT98205.1"/>
    <property type="molecule type" value="Genomic_DNA"/>
</dbReference>
<reference evidence="9" key="3">
    <citation type="submission" date="2015-06" db="UniProtKB">
        <authorList>
            <consortium name="EnsemblMetazoa"/>
        </authorList>
    </citation>
    <scope>IDENTIFICATION</scope>
</reference>
<evidence type="ECO:0000313" key="8">
    <source>
        <dbReference type="EMBL" id="ELT98205.1"/>
    </source>
</evidence>
<evidence type="ECO:0000256" key="1">
    <source>
        <dbReference type="ARBA" id="ARBA00004141"/>
    </source>
</evidence>
<keyword evidence="10" id="KW-1185">Reference proteome</keyword>
<comment type="similarity">
    <text evidence="2">Belongs to the polycystin family.</text>
</comment>
<evidence type="ECO:0000256" key="4">
    <source>
        <dbReference type="ARBA" id="ARBA00022989"/>
    </source>
</evidence>
<dbReference type="GO" id="GO:0050982">
    <property type="term" value="P:detection of mechanical stimulus"/>
    <property type="evidence" value="ECO:0007669"/>
    <property type="project" value="TreeGrafter"/>
</dbReference>
<evidence type="ECO:0000256" key="6">
    <source>
        <dbReference type="SAM" id="Phobius"/>
    </source>
</evidence>
<dbReference type="PANTHER" id="PTHR10877">
    <property type="entry name" value="POLYCYSTIN FAMILY MEMBER"/>
    <property type="match status" value="1"/>
</dbReference>
<reference evidence="10" key="1">
    <citation type="submission" date="2012-12" db="EMBL/GenBank/DDBJ databases">
        <authorList>
            <person name="Hellsten U."/>
            <person name="Grimwood J."/>
            <person name="Chapman J.A."/>
            <person name="Shapiro H."/>
            <person name="Aerts A."/>
            <person name="Otillar R.P."/>
            <person name="Terry A.Y."/>
            <person name="Boore J.L."/>
            <person name="Simakov O."/>
            <person name="Marletaz F."/>
            <person name="Cho S.-J."/>
            <person name="Edsinger-Gonzales E."/>
            <person name="Havlak P."/>
            <person name="Kuo D.-H."/>
            <person name="Larsson T."/>
            <person name="Lv J."/>
            <person name="Arendt D."/>
            <person name="Savage R."/>
            <person name="Osoegawa K."/>
            <person name="de Jong P."/>
            <person name="Lindberg D.R."/>
            <person name="Seaver E.C."/>
            <person name="Weisblat D.A."/>
            <person name="Putnam N.H."/>
            <person name="Grigoriev I.V."/>
            <person name="Rokhsar D.S."/>
        </authorList>
    </citation>
    <scope>NUCLEOTIDE SEQUENCE</scope>
    <source>
        <strain evidence="10">I ESC-2004</strain>
    </source>
</reference>
<dbReference type="InterPro" id="IPR013122">
    <property type="entry name" value="PKD1_2_channel"/>
</dbReference>
<dbReference type="InterPro" id="IPR051223">
    <property type="entry name" value="Polycystin"/>
</dbReference>
<dbReference type="EnsemblMetazoa" id="CapteT212412">
    <property type="protein sequence ID" value="CapteP212412"/>
    <property type="gene ID" value="CapteG212412"/>
</dbReference>
<evidence type="ECO:0000313" key="9">
    <source>
        <dbReference type="EnsemblMetazoa" id="CapteP212412"/>
    </source>
</evidence>
<dbReference type="HOGENOM" id="CLU_1940103_0_0_1"/>
<organism evidence="8">
    <name type="scientific">Capitella teleta</name>
    <name type="common">Polychaete worm</name>
    <dbReference type="NCBI Taxonomy" id="283909"/>
    <lineage>
        <taxon>Eukaryota</taxon>
        <taxon>Metazoa</taxon>
        <taxon>Spiralia</taxon>
        <taxon>Lophotrochozoa</taxon>
        <taxon>Annelida</taxon>
        <taxon>Polychaeta</taxon>
        <taxon>Sedentaria</taxon>
        <taxon>Scolecida</taxon>
        <taxon>Capitellidae</taxon>
        <taxon>Capitella</taxon>
    </lineage>
</organism>
<protein>
    <recommendedName>
        <fullName evidence="7">Polycystin cation channel PKD1/PKD2 domain-containing protein</fullName>
    </recommendedName>
</protein>
<reference evidence="8 10" key="2">
    <citation type="journal article" date="2013" name="Nature">
        <title>Insights into bilaterian evolution from three spiralian genomes.</title>
        <authorList>
            <person name="Simakov O."/>
            <person name="Marletaz F."/>
            <person name="Cho S.J."/>
            <person name="Edsinger-Gonzales E."/>
            <person name="Havlak P."/>
            <person name="Hellsten U."/>
            <person name="Kuo D.H."/>
            <person name="Larsson T."/>
            <person name="Lv J."/>
            <person name="Arendt D."/>
            <person name="Savage R."/>
            <person name="Osoegawa K."/>
            <person name="de Jong P."/>
            <person name="Grimwood J."/>
            <person name="Chapman J.A."/>
            <person name="Shapiro H."/>
            <person name="Aerts A."/>
            <person name="Otillar R.P."/>
            <person name="Terry A.Y."/>
            <person name="Boore J.L."/>
            <person name="Grigoriev I.V."/>
            <person name="Lindberg D.R."/>
            <person name="Seaver E.C."/>
            <person name="Weisblat D.A."/>
            <person name="Putnam N.H."/>
            <person name="Rokhsar D.S."/>
        </authorList>
    </citation>
    <scope>NUCLEOTIDE SEQUENCE</scope>
    <source>
        <strain evidence="8 10">I ESC-2004</strain>
    </source>
</reference>
<accession>R7U4X1</accession>
<feature type="domain" description="Polycystin cation channel PKD1/PKD2" evidence="7">
    <location>
        <begin position="42"/>
        <end position="110"/>
    </location>
</feature>
<evidence type="ECO:0000313" key="10">
    <source>
        <dbReference type="Proteomes" id="UP000014760"/>
    </source>
</evidence>
<keyword evidence="5 6" id="KW-0472">Membrane</keyword>
<sequence length="130" mass="14568">MAMLVSSCGVAVVWLYHSVLGLFCALYSQAWGKEKFDEWLTTMLKFNKRMTTFFSVLSVLSSDLWSFMAILGTSVVAHAFLETLLFGYYVNDYSSILHCVGSLLSTVFGKNQTMVVTMDIFISTIMMAIP</sequence>
<keyword evidence="3 6" id="KW-0812">Transmembrane</keyword>
<feature type="transmembrane region" description="Helical" evidence="6">
    <location>
        <begin position="12"/>
        <end position="32"/>
    </location>
</feature>
<dbReference type="EMBL" id="AMQN01010587">
    <property type="status" value="NOT_ANNOTATED_CDS"/>
    <property type="molecule type" value="Genomic_DNA"/>
</dbReference>
<feature type="transmembrane region" description="Helical" evidence="6">
    <location>
        <begin position="53"/>
        <end position="81"/>
    </location>
</feature>